<dbReference type="HOGENOM" id="CLU_032957_4_2_6"/>
<dbReference type="CDD" id="cd00519">
    <property type="entry name" value="Lipase_3"/>
    <property type="match status" value="1"/>
</dbReference>
<accession>G4QE67</accession>
<name>G4QE67_GLANF</name>
<dbReference type="SUPFAM" id="SSF53474">
    <property type="entry name" value="alpha/beta-Hydrolases"/>
    <property type="match status" value="1"/>
</dbReference>
<gene>
    <name evidence="2" type="ordered locus">GNIT_3247</name>
</gene>
<dbReference type="Pfam" id="PF01764">
    <property type="entry name" value="Lipase_3"/>
    <property type="match status" value="1"/>
</dbReference>
<dbReference type="KEGG" id="gni:GNIT_3247"/>
<evidence type="ECO:0000313" key="3">
    <source>
        <dbReference type="Proteomes" id="UP000009282"/>
    </source>
</evidence>
<dbReference type="Gene3D" id="3.40.50.1820">
    <property type="entry name" value="alpha/beta hydrolase"/>
    <property type="match status" value="1"/>
</dbReference>
<organism evidence="2 3">
    <name type="scientific">Glaciecola nitratireducens (strain JCM 12485 / KCTC 12276 / FR1064)</name>
    <dbReference type="NCBI Taxonomy" id="1085623"/>
    <lineage>
        <taxon>Bacteria</taxon>
        <taxon>Pseudomonadati</taxon>
        <taxon>Pseudomonadota</taxon>
        <taxon>Gammaproteobacteria</taxon>
        <taxon>Alteromonadales</taxon>
        <taxon>Alteromonadaceae</taxon>
        <taxon>Brumicola</taxon>
    </lineage>
</organism>
<dbReference type="eggNOG" id="COG3675">
    <property type="taxonomic scope" value="Bacteria"/>
</dbReference>
<keyword evidence="3" id="KW-1185">Reference proteome</keyword>
<dbReference type="EMBL" id="CP003060">
    <property type="protein sequence ID" value="AEP31341.1"/>
    <property type="molecule type" value="Genomic_DNA"/>
</dbReference>
<protein>
    <submittedName>
        <fullName evidence="2">Lipase family protein</fullName>
    </submittedName>
</protein>
<reference evidence="2 3" key="1">
    <citation type="journal article" date="2011" name="J. Bacteriol.">
        <title>Complete genome sequence of seawater bacterium Glaciecola nitratireducens FR1064T.</title>
        <authorList>
            <person name="Bian F."/>
            <person name="Qin Q.L."/>
            <person name="Xie B.B."/>
            <person name="Shu Y.L."/>
            <person name="Zhang X.Y."/>
            <person name="Yu Y."/>
            <person name="Chen B."/>
            <person name="Chen X.L."/>
            <person name="Zhou B.C."/>
            <person name="Zhang Y.Z."/>
        </authorList>
    </citation>
    <scope>NUCLEOTIDE SEQUENCE [LARGE SCALE GENOMIC DNA]</scope>
    <source>
        <strain evidence="3">JCM 12485 / KCTC 12276 / FR1064</strain>
    </source>
</reference>
<dbReference type="InterPro" id="IPR002921">
    <property type="entry name" value="Fungal_lipase-type"/>
</dbReference>
<dbReference type="PANTHER" id="PTHR45856:SF24">
    <property type="entry name" value="FUNGAL LIPASE-LIKE DOMAIN-CONTAINING PROTEIN"/>
    <property type="match status" value="1"/>
</dbReference>
<dbReference type="GO" id="GO:0006629">
    <property type="term" value="P:lipid metabolic process"/>
    <property type="evidence" value="ECO:0007669"/>
    <property type="project" value="InterPro"/>
</dbReference>
<feature type="domain" description="Fungal lipase-type" evidence="1">
    <location>
        <begin position="140"/>
        <end position="264"/>
    </location>
</feature>
<dbReference type="OrthoDB" id="5522031at2"/>
<dbReference type="Proteomes" id="UP000009282">
    <property type="component" value="Chromosome"/>
</dbReference>
<sequence length="400" mass="45258">MTTSYFKSIAEQEDALKIISLCLPTYRQAYSDRTAWIMAVMSEVVYVKFNPLFAVTKGIRDDKQFKSEYIKKYLIDTFNKMEKKDGFSILNMLRDKLSHDPEEAKKILEYQLAQLEFKVIDTFDCQGSQAMLVEHKDYLVLAFRGTETDSLRDIKADADANIIKCETQGMIHRGFYSAYNLIRQDIEIAIDKPELNKKPLYITGHSLGGALATVATKFTHHKGGLAACYTFGSPRVGNDDWINNIKTPIHRLVNAADCVTMLPPGDVLISISTFFFKLIPGPGYAISTWLKSKFGGYIHAGNMRYLSNCAPGDFDDVKVLYTVSFLYRMKALIYKSLPWSNLLSDHSISVYSKKLMIIAFKRNRKQMDEYIATQPTSKVKAAATKTAAAKNKARDKKDPT</sequence>
<dbReference type="RefSeq" id="WP_014110212.1">
    <property type="nucleotide sequence ID" value="NC_016041.1"/>
</dbReference>
<dbReference type="STRING" id="1085623.GNIT_3247"/>
<dbReference type="PANTHER" id="PTHR45856">
    <property type="entry name" value="ALPHA/BETA-HYDROLASES SUPERFAMILY PROTEIN"/>
    <property type="match status" value="1"/>
</dbReference>
<dbReference type="InterPro" id="IPR029058">
    <property type="entry name" value="AB_hydrolase_fold"/>
</dbReference>
<evidence type="ECO:0000259" key="1">
    <source>
        <dbReference type="Pfam" id="PF01764"/>
    </source>
</evidence>
<evidence type="ECO:0000313" key="2">
    <source>
        <dbReference type="EMBL" id="AEP31341.1"/>
    </source>
</evidence>
<dbReference type="AlphaFoldDB" id="G4QE67"/>
<dbReference type="InterPro" id="IPR051218">
    <property type="entry name" value="Sec_MonoDiacylglyc_Lipase"/>
</dbReference>
<proteinExistence type="predicted"/>